<organism evidence="2 3">
    <name type="scientific">Pisolithus microcarpus 441</name>
    <dbReference type="NCBI Taxonomy" id="765257"/>
    <lineage>
        <taxon>Eukaryota</taxon>
        <taxon>Fungi</taxon>
        <taxon>Dikarya</taxon>
        <taxon>Basidiomycota</taxon>
        <taxon>Agaricomycotina</taxon>
        <taxon>Agaricomycetes</taxon>
        <taxon>Agaricomycetidae</taxon>
        <taxon>Boletales</taxon>
        <taxon>Sclerodermatineae</taxon>
        <taxon>Pisolithaceae</taxon>
        <taxon>Pisolithus</taxon>
    </lineage>
</organism>
<feature type="transmembrane region" description="Helical" evidence="1">
    <location>
        <begin position="63"/>
        <end position="85"/>
    </location>
</feature>
<accession>A0A0C9XLP0</accession>
<dbReference type="AlphaFoldDB" id="A0A0C9XLP0"/>
<dbReference type="HOGENOM" id="CLU_2251127_0_0_1"/>
<sequence length="104" mass="12356">MEFICRMMILFSFKILQKRNSVEPTVTFCKFVRIVLCWKPCIVSSLQEFMLTMRPWSTNLRNWFLLASGYITETSVSCYVILTMINQQQKCSSYIRVTLIYIVM</sequence>
<protein>
    <submittedName>
        <fullName evidence="2">Uncharacterized protein</fullName>
    </submittedName>
</protein>
<proteinExistence type="predicted"/>
<reference evidence="2 3" key="1">
    <citation type="submission" date="2014-04" db="EMBL/GenBank/DDBJ databases">
        <authorList>
            <consortium name="DOE Joint Genome Institute"/>
            <person name="Kuo A."/>
            <person name="Kohler A."/>
            <person name="Costa M.D."/>
            <person name="Nagy L.G."/>
            <person name="Floudas D."/>
            <person name="Copeland A."/>
            <person name="Barry K.W."/>
            <person name="Cichocki N."/>
            <person name="Veneault-Fourrey C."/>
            <person name="LaButti K."/>
            <person name="Lindquist E.A."/>
            <person name="Lipzen A."/>
            <person name="Lundell T."/>
            <person name="Morin E."/>
            <person name="Murat C."/>
            <person name="Sun H."/>
            <person name="Tunlid A."/>
            <person name="Henrissat B."/>
            <person name="Grigoriev I.V."/>
            <person name="Hibbett D.S."/>
            <person name="Martin F."/>
            <person name="Nordberg H.P."/>
            <person name="Cantor M.N."/>
            <person name="Hua S.X."/>
        </authorList>
    </citation>
    <scope>NUCLEOTIDE SEQUENCE [LARGE SCALE GENOMIC DNA]</scope>
    <source>
        <strain evidence="2 3">441</strain>
    </source>
</reference>
<name>A0A0C9XLP0_9AGAM</name>
<keyword evidence="1" id="KW-0472">Membrane</keyword>
<evidence type="ECO:0000256" key="1">
    <source>
        <dbReference type="SAM" id="Phobius"/>
    </source>
</evidence>
<reference evidence="3" key="2">
    <citation type="submission" date="2015-01" db="EMBL/GenBank/DDBJ databases">
        <title>Evolutionary Origins and Diversification of the Mycorrhizal Mutualists.</title>
        <authorList>
            <consortium name="DOE Joint Genome Institute"/>
            <consortium name="Mycorrhizal Genomics Consortium"/>
            <person name="Kohler A."/>
            <person name="Kuo A."/>
            <person name="Nagy L.G."/>
            <person name="Floudas D."/>
            <person name="Copeland A."/>
            <person name="Barry K.W."/>
            <person name="Cichocki N."/>
            <person name="Veneault-Fourrey C."/>
            <person name="LaButti K."/>
            <person name="Lindquist E.A."/>
            <person name="Lipzen A."/>
            <person name="Lundell T."/>
            <person name="Morin E."/>
            <person name="Murat C."/>
            <person name="Riley R."/>
            <person name="Ohm R."/>
            <person name="Sun H."/>
            <person name="Tunlid A."/>
            <person name="Henrissat B."/>
            <person name="Grigoriev I.V."/>
            <person name="Hibbett D.S."/>
            <person name="Martin F."/>
        </authorList>
    </citation>
    <scope>NUCLEOTIDE SEQUENCE [LARGE SCALE GENOMIC DNA]</scope>
    <source>
        <strain evidence="3">441</strain>
    </source>
</reference>
<gene>
    <name evidence="2" type="ORF">PISMIDRAFT_410730</name>
</gene>
<dbReference type="EMBL" id="KN834005">
    <property type="protein sequence ID" value="KIK13285.1"/>
    <property type="molecule type" value="Genomic_DNA"/>
</dbReference>
<keyword evidence="1" id="KW-1133">Transmembrane helix</keyword>
<keyword evidence="1" id="KW-0812">Transmembrane</keyword>
<dbReference type="Proteomes" id="UP000054018">
    <property type="component" value="Unassembled WGS sequence"/>
</dbReference>
<evidence type="ECO:0000313" key="2">
    <source>
        <dbReference type="EMBL" id="KIK13285.1"/>
    </source>
</evidence>
<evidence type="ECO:0000313" key="3">
    <source>
        <dbReference type="Proteomes" id="UP000054018"/>
    </source>
</evidence>
<keyword evidence="3" id="KW-1185">Reference proteome</keyword>